<reference evidence="1" key="1">
    <citation type="journal article" date="2022" name="Int. J. Mol. Sci.">
        <title>Draft Genome of Tanacetum Coccineum: Genomic Comparison of Closely Related Tanacetum-Family Plants.</title>
        <authorList>
            <person name="Yamashiro T."/>
            <person name="Shiraishi A."/>
            <person name="Nakayama K."/>
            <person name="Satake H."/>
        </authorList>
    </citation>
    <scope>NUCLEOTIDE SEQUENCE</scope>
</reference>
<protein>
    <submittedName>
        <fullName evidence="1">Uncharacterized protein</fullName>
    </submittedName>
</protein>
<proteinExistence type="predicted"/>
<gene>
    <name evidence="1" type="ORF">Tco_0840890</name>
</gene>
<accession>A0ABQ5AVL6</accession>
<keyword evidence="2" id="KW-1185">Reference proteome</keyword>
<dbReference type="EMBL" id="BQNB010012668">
    <property type="protein sequence ID" value="GJT06428.1"/>
    <property type="molecule type" value="Genomic_DNA"/>
</dbReference>
<sequence length="202" mass="23635">MEYSRTSIRKDVIYGDTGELLVIQRALVADSTLDNVWRCTTFSMRGAHLMESKAFEISKVAYALVIKEVRKDDPPPPLDILIPLLKIFQSVFLAVLPPIRTIQHGLDLVLERRDEKKRLDHLKQDPKMLVIKRFSERKKVFKERKKTEKIYAKRMVVKEIEDGLLEEMEKFGWLFEQDIDGESEDDNEKKLVMVNEEGLMIK</sequence>
<evidence type="ECO:0000313" key="1">
    <source>
        <dbReference type="EMBL" id="GJT06428.1"/>
    </source>
</evidence>
<comment type="caution">
    <text evidence="1">The sequence shown here is derived from an EMBL/GenBank/DDBJ whole genome shotgun (WGS) entry which is preliminary data.</text>
</comment>
<evidence type="ECO:0000313" key="2">
    <source>
        <dbReference type="Proteomes" id="UP001151760"/>
    </source>
</evidence>
<reference evidence="1" key="2">
    <citation type="submission" date="2022-01" db="EMBL/GenBank/DDBJ databases">
        <authorList>
            <person name="Yamashiro T."/>
            <person name="Shiraishi A."/>
            <person name="Satake H."/>
            <person name="Nakayama K."/>
        </authorList>
    </citation>
    <scope>NUCLEOTIDE SEQUENCE</scope>
</reference>
<name>A0ABQ5AVL6_9ASTR</name>
<dbReference type="Proteomes" id="UP001151760">
    <property type="component" value="Unassembled WGS sequence"/>
</dbReference>
<organism evidence="1 2">
    <name type="scientific">Tanacetum coccineum</name>
    <dbReference type="NCBI Taxonomy" id="301880"/>
    <lineage>
        <taxon>Eukaryota</taxon>
        <taxon>Viridiplantae</taxon>
        <taxon>Streptophyta</taxon>
        <taxon>Embryophyta</taxon>
        <taxon>Tracheophyta</taxon>
        <taxon>Spermatophyta</taxon>
        <taxon>Magnoliopsida</taxon>
        <taxon>eudicotyledons</taxon>
        <taxon>Gunneridae</taxon>
        <taxon>Pentapetalae</taxon>
        <taxon>asterids</taxon>
        <taxon>campanulids</taxon>
        <taxon>Asterales</taxon>
        <taxon>Asteraceae</taxon>
        <taxon>Asteroideae</taxon>
        <taxon>Anthemideae</taxon>
        <taxon>Anthemidinae</taxon>
        <taxon>Tanacetum</taxon>
    </lineage>
</organism>